<dbReference type="SUPFAM" id="SSF56935">
    <property type="entry name" value="Porins"/>
    <property type="match status" value="1"/>
</dbReference>
<dbReference type="InterPro" id="IPR037066">
    <property type="entry name" value="Plug_dom_sf"/>
</dbReference>
<dbReference type="Gene3D" id="2.170.130.10">
    <property type="entry name" value="TonB-dependent receptor, plug domain"/>
    <property type="match status" value="1"/>
</dbReference>
<dbReference type="AlphaFoldDB" id="A0A3N0E7D6"/>
<reference evidence="17 18" key="1">
    <citation type="submission" date="2018-10" db="EMBL/GenBank/DDBJ databases">
        <title>Sinomicrobium pectinilyticum sp. nov., a pectinase-producing bacterium isolated from alkaline and saline soil, and emended description of the genus Sinomicrobium.</title>
        <authorList>
            <person name="Cheng B."/>
            <person name="Li C."/>
            <person name="Lai Q."/>
            <person name="Du M."/>
            <person name="Shao Z."/>
            <person name="Xu P."/>
            <person name="Yang C."/>
        </authorList>
    </citation>
    <scope>NUCLEOTIDE SEQUENCE [LARGE SCALE GENOMIC DNA]</scope>
    <source>
        <strain evidence="17 18">5DNS001</strain>
    </source>
</reference>
<feature type="domain" description="TonB-dependent receptor-like beta-barrel" evidence="15">
    <location>
        <begin position="224"/>
        <end position="652"/>
    </location>
</feature>
<keyword evidence="9 13" id="KW-0798">TonB box</keyword>
<sequence length="694" mass="77732">MKKKIKAALLSVVVWSLPFISGAQDKEATRLEEVVVSSDSLSVIQKDSSLITPVPITTRQQLEQYSPVDITWAINQIPGVYMLSGGMNVNRITIRGVGARTPYGSNKVKAYLDDIPITNGIGETSIEVFDPESISQVEVIQGPKAVTYGTNLGGALLLRSMTPSKSYIRNSFTLGSYQLLKNTTNAVYAGEKLSVNLNYEHLETDGYRENSAYRRNAVLLNTSYRFNDNNTLTVLFNQIDYNAYIPSSISKTVFKENPRQAASNWLEAKGYKNSKSTLAGLSYTHRFSPGLQNTTSVFYTYQDHYEPRPFDILTGFTNGYGIRSTFRQDFSFREEKATLRLGTEMYKDVYNWQTIENLYQENNGQGTLEGEQLSNNKEYRNQLNLFASLTLPLARGLKVQLGLNANFTSYNFLDYYNSGAENTSASRRFDPILAPSLNIDYSYNAHTRFYANISRGFSFPGTEETLTPEGVINPELGPERGMHYEAGINLKLLKNRLHLSAAAYIMNIRDLLVAQRVGEDQYIGKNAGKTEHKGVEITAEYHLPVTRNLAIVPFINTSLNDHRFIRFIDGDNDYSGNNLTGVPDNKTNAGIRILHQSGLYLYVNYQYVGEIPLTDAGSLHTDSYGVAHAKAGYRKEISEKFILDVSGGINNIADRNYAQSVLINAVGFGNSEPRFYYPGLPQNFYGGVQLRYML</sequence>
<evidence type="ECO:0000256" key="12">
    <source>
        <dbReference type="PROSITE-ProRule" id="PRU01360"/>
    </source>
</evidence>
<keyword evidence="4" id="KW-0410">Iron transport</keyword>
<dbReference type="Pfam" id="PF00593">
    <property type="entry name" value="TonB_dep_Rec_b-barrel"/>
    <property type="match status" value="1"/>
</dbReference>
<comment type="similarity">
    <text evidence="12 13">Belongs to the TonB-dependent receptor family.</text>
</comment>
<keyword evidence="18" id="KW-1185">Reference proteome</keyword>
<evidence type="ECO:0000256" key="6">
    <source>
        <dbReference type="ARBA" id="ARBA00022729"/>
    </source>
</evidence>
<comment type="subcellular location">
    <subcellularLocation>
        <location evidence="1 12">Cell outer membrane</location>
        <topology evidence="1 12">Multi-pass membrane protein</topology>
    </subcellularLocation>
</comment>
<dbReference type="OrthoDB" id="9782587at2"/>
<feature type="chain" id="PRO_5018231955" evidence="14">
    <location>
        <begin position="24"/>
        <end position="694"/>
    </location>
</feature>
<dbReference type="InterPro" id="IPR012910">
    <property type="entry name" value="Plug_dom"/>
</dbReference>
<keyword evidence="8" id="KW-0406">Ion transport</keyword>
<accession>A0A3N0E7D6</accession>
<evidence type="ECO:0000256" key="8">
    <source>
        <dbReference type="ARBA" id="ARBA00023065"/>
    </source>
</evidence>
<dbReference type="EMBL" id="RJTM01000102">
    <property type="protein sequence ID" value="RNL83747.1"/>
    <property type="molecule type" value="Genomic_DNA"/>
</dbReference>
<dbReference type="RefSeq" id="WP_123216796.1">
    <property type="nucleotide sequence ID" value="NZ_RJTM01000102.1"/>
</dbReference>
<dbReference type="PANTHER" id="PTHR32552:SF68">
    <property type="entry name" value="FERRICHROME OUTER MEMBRANE TRANSPORTER_PHAGE RECEPTOR"/>
    <property type="match status" value="1"/>
</dbReference>
<evidence type="ECO:0000256" key="14">
    <source>
        <dbReference type="SAM" id="SignalP"/>
    </source>
</evidence>
<evidence type="ECO:0000256" key="11">
    <source>
        <dbReference type="ARBA" id="ARBA00023237"/>
    </source>
</evidence>
<keyword evidence="17" id="KW-0675">Receptor</keyword>
<dbReference type="InterPro" id="IPR039426">
    <property type="entry name" value="TonB-dep_rcpt-like"/>
</dbReference>
<evidence type="ECO:0000259" key="16">
    <source>
        <dbReference type="Pfam" id="PF07715"/>
    </source>
</evidence>
<dbReference type="Proteomes" id="UP000267469">
    <property type="component" value="Unassembled WGS sequence"/>
</dbReference>
<name>A0A3N0E7D6_SINP1</name>
<keyword evidence="11 12" id="KW-0998">Cell outer membrane</keyword>
<evidence type="ECO:0000256" key="10">
    <source>
        <dbReference type="ARBA" id="ARBA00023136"/>
    </source>
</evidence>
<evidence type="ECO:0000256" key="7">
    <source>
        <dbReference type="ARBA" id="ARBA00023004"/>
    </source>
</evidence>
<dbReference type="InterPro" id="IPR036942">
    <property type="entry name" value="Beta-barrel_TonB_sf"/>
</dbReference>
<dbReference type="Pfam" id="PF07715">
    <property type="entry name" value="Plug"/>
    <property type="match status" value="1"/>
</dbReference>
<comment type="caution">
    <text evidence="17">The sequence shown here is derived from an EMBL/GenBank/DDBJ whole genome shotgun (WGS) entry which is preliminary data.</text>
</comment>
<organism evidence="17 18">
    <name type="scientific">Sinomicrobium pectinilyticum</name>
    <dbReference type="NCBI Taxonomy" id="1084421"/>
    <lineage>
        <taxon>Bacteria</taxon>
        <taxon>Pseudomonadati</taxon>
        <taxon>Bacteroidota</taxon>
        <taxon>Flavobacteriia</taxon>
        <taxon>Flavobacteriales</taxon>
        <taxon>Flavobacteriaceae</taxon>
        <taxon>Sinomicrobium</taxon>
    </lineage>
</organism>
<evidence type="ECO:0000313" key="17">
    <source>
        <dbReference type="EMBL" id="RNL83747.1"/>
    </source>
</evidence>
<dbReference type="GO" id="GO:0015344">
    <property type="term" value="F:siderophore uptake transmembrane transporter activity"/>
    <property type="evidence" value="ECO:0007669"/>
    <property type="project" value="TreeGrafter"/>
</dbReference>
<evidence type="ECO:0000256" key="5">
    <source>
        <dbReference type="ARBA" id="ARBA00022692"/>
    </source>
</evidence>
<dbReference type="PANTHER" id="PTHR32552">
    <property type="entry name" value="FERRICHROME IRON RECEPTOR-RELATED"/>
    <property type="match status" value="1"/>
</dbReference>
<dbReference type="InterPro" id="IPR000531">
    <property type="entry name" value="Beta-barrel_TonB"/>
</dbReference>
<proteinExistence type="inferred from homology"/>
<keyword evidence="2 12" id="KW-0813">Transport</keyword>
<gene>
    <name evidence="17" type="ORF">ED312_14815</name>
</gene>
<feature type="domain" description="TonB-dependent receptor plug" evidence="16">
    <location>
        <begin position="52"/>
        <end position="154"/>
    </location>
</feature>
<dbReference type="Gene3D" id="2.40.170.20">
    <property type="entry name" value="TonB-dependent receptor, beta-barrel domain"/>
    <property type="match status" value="1"/>
</dbReference>
<evidence type="ECO:0000256" key="3">
    <source>
        <dbReference type="ARBA" id="ARBA00022452"/>
    </source>
</evidence>
<evidence type="ECO:0000256" key="2">
    <source>
        <dbReference type="ARBA" id="ARBA00022448"/>
    </source>
</evidence>
<feature type="signal peptide" evidence="14">
    <location>
        <begin position="1"/>
        <end position="23"/>
    </location>
</feature>
<evidence type="ECO:0000259" key="15">
    <source>
        <dbReference type="Pfam" id="PF00593"/>
    </source>
</evidence>
<keyword evidence="6 14" id="KW-0732">Signal</keyword>
<dbReference type="GO" id="GO:0009279">
    <property type="term" value="C:cell outer membrane"/>
    <property type="evidence" value="ECO:0007669"/>
    <property type="project" value="UniProtKB-SubCell"/>
</dbReference>
<evidence type="ECO:0000256" key="9">
    <source>
        <dbReference type="ARBA" id="ARBA00023077"/>
    </source>
</evidence>
<evidence type="ECO:0000256" key="13">
    <source>
        <dbReference type="RuleBase" id="RU003357"/>
    </source>
</evidence>
<evidence type="ECO:0000256" key="1">
    <source>
        <dbReference type="ARBA" id="ARBA00004571"/>
    </source>
</evidence>
<keyword evidence="3 12" id="KW-1134">Transmembrane beta strand</keyword>
<evidence type="ECO:0000313" key="18">
    <source>
        <dbReference type="Proteomes" id="UP000267469"/>
    </source>
</evidence>
<protein>
    <submittedName>
        <fullName evidence="17">TonB-dependent receptor</fullName>
    </submittedName>
</protein>
<dbReference type="PROSITE" id="PS52016">
    <property type="entry name" value="TONB_DEPENDENT_REC_3"/>
    <property type="match status" value="1"/>
</dbReference>
<keyword evidence="10 12" id="KW-0472">Membrane</keyword>
<keyword evidence="7" id="KW-0408">Iron</keyword>
<evidence type="ECO:0000256" key="4">
    <source>
        <dbReference type="ARBA" id="ARBA00022496"/>
    </source>
</evidence>
<keyword evidence="5 12" id="KW-0812">Transmembrane</keyword>